<evidence type="ECO:0000256" key="1">
    <source>
        <dbReference type="ARBA" id="ARBA00004141"/>
    </source>
</evidence>
<feature type="non-terminal residue" evidence="8">
    <location>
        <position position="1"/>
    </location>
</feature>
<dbReference type="GO" id="GO:0016020">
    <property type="term" value="C:membrane"/>
    <property type="evidence" value="ECO:0007669"/>
    <property type="project" value="UniProtKB-SubCell"/>
</dbReference>
<sequence length="121" mass="13621">IYFTLYGYNTVLQARGLIRSQYGRLPLRLTFIVQRGGAVIGGLLNYVIMKIVINAHRKILLDVQGSNWPGQQVQTFDVDAVTWGALGDTIYNPNGRYGLGAPIPFFVLHKWHFDTVITPML</sequence>
<dbReference type="Pfam" id="PF03169">
    <property type="entry name" value="OPT"/>
    <property type="match status" value="1"/>
</dbReference>
<evidence type="ECO:0000256" key="4">
    <source>
        <dbReference type="ARBA" id="ARBA00022692"/>
    </source>
</evidence>
<dbReference type="GO" id="GO:0035673">
    <property type="term" value="F:oligopeptide transmembrane transporter activity"/>
    <property type="evidence" value="ECO:0007669"/>
    <property type="project" value="InterPro"/>
</dbReference>
<protein>
    <submittedName>
        <fullName evidence="8">Uncharacterized protein</fullName>
    </submittedName>
</protein>
<evidence type="ECO:0000256" key="7">
    <source>
        <dbReference type="SAM" id="Phobius"/>
    </source>
</evidence>
<keyword evidence="6 7" id="KW-0472">Membrane</keyword>
<name>A0A4S8M7J6_DENBC</name>
<keyword evidence="4 7" id="KW-0812">Transmembrane</keyword>
<gene>
    <name evidence="8" type="ORF">K435DRAFT_607160</name>
</gene>
<keyword evidence="3" id="KW-0813">Transport</keyword>
<comment type="similarity">
    <text evidence="2">Belongs to the oligopeptide OPT transporter family.</text>
</comment>
<dbReference type="AlphaFoldDB" id="A0A4S8M7J6"/>
<dbReference type="InterPro" id="IPR004813">
    <property type="entry name" value="OPT"/>
</dbReference>
<accession>A0A4S8M7J6</accession>
<evidence type="ECO:0000256" key="5">
    <source>
        <dbReference type="ARBA" id="ARBA00022989"/>
    </source>
</evidence>
<dbReference type="Proteomes" id="UP000297245">
    <property type="component" value="Unassembled WGS sequence"/>
</dbReference>
<evidence type="ECO:0000313" key="8">
    <source>
        <dbReference type="EMBL" id="THU98296.1"/>
    </source>
</evidence>
<keyword evidence="9" id="KW-1185">Reference proteome</keyword>
<evidence type="ECO:0000256" key="2">
    <source>
        <dbReference type="ARBA" id="ARBA00008807"/>
    </source>
</evidence>
<evidence type="ECO:0000256" key="3">
    <source>
        <dbReference type="ARBA" id="ARBA00022448"/>
    </source>
</evidence>
<proteinExistence type="inferred from homology"/>
<reference evidence="8 9" key="1">
    <citation type="journal article" date="2019" name="Nat. Ecol. Evol.">
        <title>Megaphylogeny resolves global patterns of mushroom evolution.</title>
        <authorList>
            <person name="Varga T."/>
            <person name="Krizsan K."/>
            <person name="Foldi C."/>
            <person name="Dima B."/>
            <person name="Sanchez-Garcia M."/>
            <person name="Sanchez-Ramirez S."/>
            <person name="Szollosi G.J."/>
            <person name="Szarkandi J.G."/>
            <person name="Papp V."/>
            <person name="Albert L."/>
            <person name="Andreopoulos W."/>
            <person name="Angelini C."/>
            <person name="Antonin V."/>
            <person name="Barry K.W."/>
            <person name="Bougher N.L."/>
            <person name="Buchanan P."/>
            <person name="Buyck B."/>
            <person name="Bense V."/>
            <person name="Catcheside P."/>
            <person name="Chovatia M."/>
            <person name="Cooper J."/>
            <person name="Damon W."/>
            <person name="Desjardin D."/>
            <person name="Finy P."/>
            <person name="Geml J."/>
            <person name="Haridas S."/>
            <person name="Hughes K."/>
            <person name="Justo A."/>
            <person name="Karasinski D."/>
            <person name="Kautmanova I."/>
            <person name="Kiss B."/>
            <person name="Kocsube S."/>
            <person name="Kotiranta H."/>
            <person name="LaButti K.M."/>
            <person name="Lechner B.E."/>
            <person name="Liimatainen K."/>
            <person name="Lipzen A."/>
            <person name="Lukacs Z."/>
            <person name="Mihaltcheva S."/>
            <person name="Morgado L.N."/>
            <person name="Niskanen T."/>
            <person name="Noordeloos M.E."/>
            <person name="Ohm R.A."/>
            <person name="Ortiz-Santana B."/>
            <person name="Ovrebo C."/>
            <person name="Racz N."/>
            <person name="Riley R."/>
            <person name="Savchenko A."/>
            <person name="Shiryaev A."/>
            <person name="Soop K."/>
            <person name="Spirin V."/>
            <person name="Szebenyi C."/>
            <person name="Tomsovsky M."/>
            <person name="Tulloss R.E."/>
            <person name="Uehling J."/>
            <person name="Grigoriev I.V."/>
            <person name="Vagvolgyi C."/>
            <person name="Papp T."/>
            <person name="Martin F.M."/>
            <person name="Miettinen O."/>
            <person name="Hibbett D.S."/>
            <person name="Nagy L.G."/>
        </authorList>
    </citation>
    <scope>NUCLEOTIDE SEQUENCE [LARGE SCALE GENOMIC DNA]</scope>
    <source>
        <strain evidence="8 9">CBS 962.96</strain>
    </source>
</reference>
<comment type="subcellular location">
    <subcellularLocation>
        <location evidence="1">Membrane</location>
        <topology evidence="1">Multi-pass membrane protein</topology>
    </subcellularLocation>
</comment>
<dbReference type="EMBL" id="ML179139">
    <property type="protein sequence ID" value="THU98296.1"/>
    <property type="molecule type" value="Genomic_DNA"/>
</dbReference>
<feature type="transmembrane region" description="Helical" evidence="7">
    <location>
        <begin position="29"/>
        <end position="48"/>
    </location>
</feature>
<feature type="non-terminal residue" evidence="8">
    <location>
        <position position="121"/>
    </location>
</feature>
<dbReference type="OrthoDB" id="9986677at2759"/>
<evidence type="ECO:0000313" key="9">
    <source>
        <dbReference type="Proteomes" id="UP000297245"/>
    </source>
</evidence>
<organism evidence="8 9">
    <name type="scientific">Dendrothele bispora (strain CBS 962.96)</name>
    <dbReference type="NCBI Taxonomy" id="1314807"/>
    <lineage>
        <taxon>Eukaryota</taxon>
        <taxon>Fungi</taxon>
        <taxon>Dikarya</taxon>
        <taxon>Basidiomycota</taxon>
        <taxon>Agaricomycotina</taxon>
        <taxon>Agaricomycetes</taxon>
        <taxon>Agaricomycetidae</taxon>
        <taxon>Agaricales</taxon>
        <taxon>Agaricales incertae sedis</taxon>
        <taxon>Dendrothele</taxon>
    </lineage>
</organism>
<evidence type="ECO:0000256" key="6">
    <source>
        <dbReference type="ARBA" id="ARBA00023136"/>
    </source>
</evidence>
<keyword evidence="5 7" id="KW-1133">Transmembrane helix</keyword>